<feature type="domain" description="HTH arsR-type" evidence="4">
    <location>
        <begin position="7"/>
        <end position="105"/>
    </location>
</feature>
<evidence type="ECO:0000256" key="2">
    <source>
        <dbReference type="ARBA" id="ARBA00023125"/>
    </source>
</evidence>
<dbReference type="InterPro" id="IPR011991">
    <property type="entry name" value="ArsR-like_HTH"/>
</dbReference>
<dbReference type="Gene3D" id="1.10.10.10">
    <property type="entry name" value="Winged helix-like DNA-binding domain superfamily/Winged helix DNA-binding domain"/>
    <property type="match status" value="1"/>
</dbReference>
<name>A0AAW7M2C2_9MICO</name>
<dbReference type="InterPro" id="IPR036390">
    <property type="entry name" value="WH_DNA-bd_sf"/>
</dbReference>
<comment type="caution">
    <text evidence="5">The sequence shown here is derived from an EMBL/GenBank/DDBJ whole genome shotgun (WGS) entry which is preliminary data.</text>
</comment>
<keyword evidence="2" id="KW-0238">DNA-binding</keyword>
<keyword evidence="6" id="KW-1185">Reference proteome</keyword>
<protein>
    <submittedName>
        <fullName evidence="5">Metalloregulator ArsR/SmtB family transcription factor</fullName>
    </submittedName>
</protein>
<dbReference type="SUPFAM" id="SSF46785">
    <property type="entry name" value="Winged helix' DNA-binding domain"/>
    <property type="match status" value="1"/>
</dbReference>
<dbReference type="GO" id="GO:0003677">
    <property type="term" value="F:DNA binding"/>
    <property type="evidence" value="ECO:0007669"/>
    <property type="project" value="UniProtKB-KW"/>
</dbReference>
<dbReference type="GO" id="GO:0003700">
    <property type="term" value="F:DNA-binding transcription factor activity"/>
    <property type="evidence" value="ECO:0007669"/>
    <property type="project" value="InterPro"/>
</dbReference>
<keyword evidence="3" id="KW-0804">Transcription</keyword>
<proteinExistence type="predicted"/>
<dbReference type="SMART" id="SM00418">
    <property type="entry name" value="HTH_ARSR"/>
    <property type="match status" value="1"/>
</dbReference>
<dbReference type="PROSITE" id="PS50987">
    <property type="entry name" value="HTH_ARSR_2"/>
    <property type="match status" value="1"/>
</dbReference>
<dbReference type="Pfam" id="PF12840">
    <property type="entry name" value="HTH_20"/>
    <property type="match status" value="1"/>
</dbReference>
<organism evidence="5 6">
    <name type="scientific">Demequina lignilytica</name>
    <dbReference type="NCBI Taxonomy" id="3051663"/>
    <lineage>
        <taxon>Bacteria</taxon>
        <taxon>Bacillati</taxon>
        <taxon>Actinomycetota</taxon>
        <taxon>Actinomycetes</taxon>
        <taxon>Micrococcales</taxon>
        <taxon>Demequinaceae</taxon>
        <taxon>Demequina</taxon>
    </lineage>
</organism>
<evidence type="ECO:0000313" key="6">
    <source>
        <dbReference type="Proteomes" id="UP001172737"/>
    </source>
</evidence>
<keyword evidence="1" id="KW-0805">Transcription regulation</keyword>
<dbReference type="PANTHER" id="PTHR33154">
    <property type="entry name" value="TRANSCRIPTIONAL REGULATOR, ARSR FAMILY"/>
    <property type="match status" value="1"/>
</dbReference>
<reference evidence="5" key="1">
    <citation type="submission" date="2023-06" db="EMBL/GenBank/DDBJ databases">
        <title>Sysu t00039.</title>
        <authorList>
            <person name="Gao L."/>
            <person name="Fang B.-Z."/>
            <person name="Li W.-J."/>
        </authorList>
    </citation>
    <scope>NUCLEOTIDE SEQUENCE</scope>
    <source>
        <strain evidence="5">SYSU T00039</strain>
    </source>
</reference>
<dbReference type="EMBL" id="JAUHPX010000006">
    <property type="protein sequence ID" value="MDN4488719.1"/>
    <property type="molecule type" value="Genomic_DNA"/>
</dbReference>
<dbReference type="CDD" id="cd00090">
    <property type="entry name" value="HTH_ARSR"/>
    <property type="match status" value="1"/>
</dbReference>
<evidence type="ECO:0000313" key="5">
    <source>
        <dbReference type="EMBL" id="MDN4488719.1"/>
    </source>
</evidence>
<dbReference type="RefSeq" id="WP_301120918.1">
    <property type="nucleotide sequence ID" value="NZ_JAUHPX010000006.1"/>
</dbReference>
<dbReference type="InterPro" id="IPR036388">
    <property type="entry name" value="WH-like_DNA-bd_sf"/>
</dbReference>
<dbReference type="AlphaFoldDB" id="A0AAW7M2C2"/>
<dbReference type="InterPro" id="IPR001845">
    <property type="entry name" value="HTH_ArsR_DNA-bd_dom"/>
</dbReference>
<sequence>MDPELEAQLLTQERDARLWAALSHPARRAVLEWLDVGPATATDLAGSISARFGVRRSRASQHLRALAAAGLVRVIHDGSERWYAIADDAALPVARWLRDRGLISERGEGR</sequence>
<dbReference type="InterPro" id="IPR051081">
    <property type="entry name" value="HTH_MetalResp_TranReg"/>
</dbReference>
<evidence type="ECO:0000256" key="1">
    <source>
        <dbReference type="ARBA" id="ARBA00023015"/>
    </source>
</evidence>
<evidence type="ECO:0000256" key="3">
    <source>
        <dbReference type="ARBA" id="ARBA00023163"/>
    </source>
</evidence>
<dbReference type="PANTHER" id="PTHR33154:SF33">
    <property type="entry name" value="TRANSCRIPTIONAL REPRESSOR SDPR"/>
    <property type="match status" value="1"/>
</dbReference>
<dbReference type="Proteomes" id="UP001172737">
    <property type="component" value="Unassembled WGS sequence"/>
</dbReference>
<gene>
    <name evidence="5" type="ORF">QQX10_11130</name>
</gene>
<evidence type="ECO:0000259" key="4">
    <source>
        <dbReference type="PROSITE" id="PS50987"/>
    </source>
</evidence>
<accession>A0AAW7M2C2</accession>